<dbReference type="EMBL" id="GGEC01057073">
    <property type="protein sequence ID" value="MBX37557.1"/>
    <property type="molecule type" value="Transcribed_RNA"/>
</dbReference>
<dbReference type="AlphaFoldDB" id="A0A2P2N4Z7"/>
<evidence type="ECO:0000313" key="1">
    <source>
        <dbReference type="EMBL" id="MBX37557.1"/>
    </source>
</evidence>
<reference evidence="1" key="1">
    <citation type="submission" date="2018-02" db="EMBL/GenBank/DDBJ databases">
        <title>Rhizophora mucronata_Transcriptome.</title>
        <authorList>
            <person name="Meera S.P."/>
            <person name="Sreeshan A."/>
            <person name="Augustine A."/>
        </authorList>
    </citation>
    <scope>NUCLEOTIDE SEQUENCE</scope>
    <source>
        <tissue evidence="1">Leaf</tissue>
    </source>
</reference>
<sequence>MWTINRLTLGSPATSSLFLHSIR</sequence>
<accession>A0A2P2N4Z7</accession>
<proteinExistence type="predicted"/>
<protein>
    <submittedName>
        <fullName evidence="1">Uncharacterized protein</fullName>
    </submittedName>
</protein>
<organism evidence="1">
    <name type="scientific">Rhizophora mucronata</name>
    <name type="common">Asiatic mangrove</name>
    <dbReference type="NCBI Taxonomy" id="61149"/>
    <lineage>
        <taxon>Eukaryota</taxon>
        <taxon>Viridiplantae</taxon>
        <taxon>Streptophyta</taxon>
        <taxon>Embryophyta</taxon>
        <taxon>Tracheophyta</taxon>
        <taxon>Spermatophyta</taxon>
        <taxon>Magnoliopsida</taxon>
        <taxon>eudicotyledons</taxon>
        <taxon>Gunneridae</taxon>
        <taxon>Pentapetalae</taxon>
        <taxon>rosids</taxon>
        <taxon>fabids</taxon>
        <taxon>Malpighiales</taxon>
        <taxon>Rhizophoraceae</taxon>
        <taxon>Rhizophora</taxon>
    </lineage>
</organism>
<name>A0A2P2N4Z7_RHIMU</name>